<feature type="compositionally biased region" description="Polar residues" evidence="1">
    <location>
        <begin position="1"/>
        <end position="20"/>
    </location>
</feature>
<gene>
    <name evidence="2" type="ORF">FQA47_011820</name>
</gene>
<evidence type="ECO:0000313" key="3">
    <source>
        <dbReference type="Proteomes" id="UP000646548"/>
    </source>
</evidence>
<reference evidence="2" key="1">
    <citation type="journal article" name="BMC Genomics">
        <title>Long-read sequencing and de novo genome assembly of marine medaka (Oryzias melastigma).</title>
        <authorList>
            <person name="Liang P."/>
            <person name="Saqib H.S.A."/>
            <person name="Ni X."/>
            <person name="Shen Y."/>
        </authorList>
    </citation>
    <scope>NUCLEOTIDE SEQUENCE</scope>
    <source>
        <strain evidence="2">Bigg-433</strain>
    </source>
</reference>
<accession>A0A834FDC0</accession>
<feature type="region of interest" description="Disordered" evidence="1">
    <location>
        <begin position="1"/>
        <end position="29"/>
    </location>
</feature>
<comment type="caution">
    <text evidence="2">The sequence shown here is derived from an EMBL/GenBank/DDBJ whole genome shotgun (WGS) entry which is preliminary data.</text>
</comment>
<evidence type="ECO:0000313" key="2">
    <source>
        <dbReference type="EMBL" id="KAF6730446.1"/>
    </source>
</evidence>
<organism evidence="2 3">
    <name type="scientific">Oryzias melastigma</name>
    <name type="common">Marine medaka</name>
    <dbReference type="NCBI Taxonomy" id="30732"/>
    <lineage>
        <taxon>Eukaryota</taxon>
        <taxon>Metazoa</taxon>
        <taxon>Chordata</taxon>
        <taxon>Craniata</taxon>
        <taxon>Vertebrata</taxon>
        <taxon>Euteleostomi</taxon>
        <taxon>Actinopterygii</taxon>
        <taxon>Neopterygii</taxon>
        <taxon>Teleostei</taxon>
        <taxon>Neoteleostei</taxon>
        <taxon>Acanthomorphata</taxon>
        <taxon>Ovalentaria</taxon>
        <taxon>Atherinomorphae</taxon>
        <taxon>Beloniformes</taxon>
        <taxon>Adrianichthyidae</taxon>
        <taxon>Oryziinae</taxon>
        <taxon>Oryzias</taxon>
    </lineage>
</organism>
<dbReference type="Proteomes" id="UP000646548">
    <property type="component" value="Unassembled WGS sequence"/>
</dbReference>
<dbReference type="EMBL" id="WKFB01000236">
    <property type="protein sequence ID" value="KAF6730446.1"/>
    <property type="molecule type" value="Genomic_DNA"/>
</dbReference>
<protein>
    <submittedName>
        <fullName evidence="2">Uncharacterized protein</fullName>
    </submittedName>
</protein>
<evidence type="ECO:0000256" key="1">
    <source>
        <dbReference type="SAM" id="MobiDB-lite"/>
    </source>
</evidence>
<dbReference type="AlphaFoldDB" id="A0A834FDC0"/>
<name>A0A834FDC0_ORYME</name>
<sequence length="107" mass="11870">MTGRKLSSSSLVGDAGNTQRRVGRDSAAALTSAPEKVCRHYREEPKGFGYNERSWSVNSKNLQVTVRYGFTRLRILPKSMINVSDRNSTPQCPGGSPVGQFFCQKQM</sequence>
<proteinExistence type="predicted"/>